<dbReference type="InterPro" id="IPR016040">
    <property type="entry name" value="NAD(P)-bd_dom"/>
</dbReference>
<name>A0A8T2T2Y8_CERRI</name>
<dbReference type="SUPFAM" id="SSF51735">
    <property type="entry name" value="NAD(P)-binding Rossmann-fold domains"/>
    <property type="match status" value="1"/>
</dbReference>
<dbReference type="Pfam" id="PF13460">
    <property type="entry name" value="NAD_binding_10"/>
    <property type="match status" value="1"/>
</dbReference>
<dbReference type="AlphaFoldDB" id="A0A8T2T2Y8"/>
<reference evidence="2" key="1">
    <citation type="submission" date="2021-08" db="EMBL/GenBank/DDBJ databases">
        <title>WGS assembly of Ceratopteris richardii.</title>
        <authorList>
            <person name="Marchant D.B."/>
            <person name="Chen G."/>
            <person name="Jenkins J."/>
            <person name="Shu S."/>
            <person name="Leebens-Mack J."/>
            <person name="Grimwood J."/>
            <person name="Schmutz J."/>
            <person name="Soltis P."/>
            <person name="Soltis D."/>
            <person name="Chen Z.-H."/>
        </authorList>
    </citation>
    <scope>NUCLEOTIDE SEQUENCE</scope>
    <source>
        <strain evidence="2">Whitten #5841</strain>
        <tissue evidence="2">Leaf</tissue>
    </source>
</reference>
<proteinExistence type="predicted"/>
<dbReference type="OrthoDB" id="419598at2759"/>
<evidence type="ECO:0000313" key="3">
    <source>
        <dbReference type="Proteomes" id="UP000825935"/>
    </source>
</evidence>
<organism evidence="2 3">
    <name type="scientific">Ceratopteris richardii</name>
    <name type="common">Triangle waterfern</name>
    <dbReference type="NCBI Taxonomy" id="49495"/>
    <lineage>
        <taxon>Eukaryota</taxon>
        <taxon>Viridiplantae</taxon>
        <taxon>Streptophyta</taxon>
        <taxon>Embryophyta</taxon>
        <taxon>Tracheophyta</taxon>
        <taxon>Polypodiopsida</taxon>
        <taxon>Polypodiidae</taxon>
        <taxon>Polypodiales</taxon>
        <taxon>Pteridineae</taxon>
        <taxon>Pteridaceae</taxon>
        <taxon>Parkerioideae</taxon>
        <taxon>Ceratopteris</taxon>
    </lineage>
</organism>
<comment type="caution">
    <text evidence="2">The sequence shown here is derived from an EMBL/GenBank/DDBJ whole genome shotgun (WGS) entry which is preliminary data.</text>
</comment>
<protein>
    <recommendedName>
        <fullName evidence="1">NAD(P)-binding domain-containing protein</fullName>
    </recommendedName>
</protein>
<evidence type="ECO:0000259" key="1">
    <source>
        <dbReference type="Pfam" id="PF13460"/>
    </source>
</evidence>
<dbReference type="Proteomes" id="UP000825935">
    <property type="component" value="Chromosome 15"/>
</dbReference>
<dbReference type="GO" id="GO:0016491">
    <property type="term" value="F:oxidoreductase activity"/>
    <property type="evidence" value="ECO:0007669"/>
    <property type="project" value="InterPro"/>
</dbReference>
<dbReference type="Gene3D" id="3.40.50.720">
    <property type="entry name" value="NAD(P)-binding Rossmann-like Domain"/>
    <property type="match status" value="1"/>
</dbReference>
<accession>A0A8T2T2Y8</accession>
<dbReference type="GO" id="GO:0009507">
    <property type="term" value="C:chloroplast"/>
    <property type="evidence" value="ECO:0007669"/>
    <property type="project" value="TreeGrafter"/>
</dbReference>
<dbReference type="PANTHER" id="PTHR14194:SF86">
    <property type="entry name" value="OS05G0110300 PROTEIN"/>
    <property type="match status" value="1"/>
</dbReference>
<keyword evidence="3" id="KW-1185">Reference proteome</keyword>
<evidence type="ECO:0000313" key="2">
    <source>
        <dbReference type="EMBL" id="KAH7404474.1"/>
    </source>
</evidence>
<gene>
    <name evidence="2" type="ORF">KP509_15G027300</name>
</gene>
<sequence>MGKLVYEKLKQNLDTFVIRGLLRSEERKHRTGGGEDVFASDITKAKTLSQTFLGVDVLIILTSKSGRRIFFYNEGAYLEQVDWIGQKNQIDATKIIGVRHIILVGSMGGRDPKHHLKPFANGRILIWKRHSELYLVDSGITYTLIKLGGLLDKEGGLRELLIANNDELLPTQMKTIPRADVAQVSVQEIPHDEVKNKAYDLASKPEGEGSSTLDFKSFFSQVF</sequence>
<dbReference type="PANTHER" id="PTHR14194">
    <property type="entry name" value="NITROGEN METABOLIC REGULATION PROTEIN NMR-RELATED"/>
    <property type="match status" value="1"/>
</dbReference>
<dbReference type="EMBL" id="CM035420">
    <property type="protein sequence ID" value="KAH7404474.1"/>
    <property type="molecule type" value="Genomic_DNA"/>
</dbReference>
<dbReference type="InterPro" id="IPR036291">
    <property type="entry name" value="NAD(P)-bd_dom_sf"/>
</dbReference>
<feature type="domain" description="NAD(P)-binding" evidence="1">
    <location>
        <begin position="2"/>
        <end position="189"/>
    </location>
</feature>
<dbReference type="InterPro" id="IPR044163">
    <property type="entry name" value="SARED1-like"/>
</dbReference>